<protein>
    <submittedName>
        <fullName evidence="2">Uncharacterized protein</fullName>
    </submittedName>
</protein>
<accession>A0A538SX48</accession>
<dbReference type="EMBL" id="VBOV01000235">
    <property type="protein sequence ID" value="TMQ55968.1"/>
    <property type="molecule type" value="Genomic_DNA"/>
</dbReference>
<feature type="chain" id="PRO_5022180728" evidence="1">
    <location>
        <begin position="25"/>
        <end position="143"/>
    </location>
</feature>
<proteinExistence type="predicted"/>
<dbReference type="AlphaFoldDB" id="A0A538SX48"/>
<dbReference type="Proteomes" id="UP000320913">
    <property type="component" value="Unassembled WGS sequence"/>
</dbReference>
<feature type="signal peptide" evidence="1">
    <location>
        <begin position="1"/>
        <end position="24"/>
    </location>
</feature>
<comment type="caution">
    <text evidence="2">The sequence shown here is derived from an EMBL/GenBank/DDBJ whole genome shotgun (WGS) entry which is preliminary data.</text>
</comment>
<sequence>MLKRLALLLGAALLLFFAPPPSRASADPEQTAGDRPMYVGPTGILFADADSVYYVVSKEWLSASVRHQEKLLRRAVRMAYWLKHVSKDMRMVFDALGYPTGRVLATPAGHNEEWWYYGELAPPLRFRDGALIDTDEFEALLSR</sequence>
<evidence type="ECO:0000256" key="1">
    <source>
        <dbReference type="SAM" id="SignalP"/>
    </source>
</evidence>
<organism evidence="2 3">
    <name type="scientific">Eiseniibacteriota bacterium</name>
    <dbReference type="NCBI Taxonomy" id="2212470"/>
    <lineage>
        <taxon>Bacteria</taxon>
        <taxon>Candidatus Eiseniibacteriota</taxon>
    </lineage>
</organism>
<keyword evidence="1" id="KW-0732">Signal</keyword>
<name>A0A538SX48_UNCEI</name>
<gene>
    <name evidence="2" type="ORF">E6K75_08980</name>
</gene>
<evidence type="ECO:0000313" key="2">
    <source>
        <dbReference type="EMBL" id="TMQ55968.1"/>
    </source>
</evidence>
<reference evidence="2 3" key="1">
    <citation type="journal article" date="2019" name="Nat. Microbiol.">
        <title>Mediterranean grassland soil C-N compound turnover is dependent on rainfall and depth, and is mediated by genomically divergent microorganisms.</title>
        <authorList>
            <person name="Diamond S."/>
            <person name="Andeer P.F."/>
            <person name="Li Z."/>
            <person name="Crits-Christoph A."/>
            <person name="Burstein D."/>
            <person name="Anantharaman K."/>
            <person name="Lane K.R."/>
            <person name="Thomas B.C."/>
            <person name="Pan C."/>
            <person name="Northen T.R."/>
            <person name="Banfield J.F."/>
        </authorList>
    </citation>
    <scope>NUCLEOTIDE SEQUENCE [LARGE SCALE GENOMIC DNA]</scope>
    <source>
        <strain evidence="2">WS_5</strain>
    </source>
</reference>
<evidence type="ECO:0000313" key="3">
    <source>
        <dbReference type="Proteomes" id="UP000320913"/>
    </source>
</evidence>